<evidence type="ECO:0000313" key="2">
    <source>
        <dbReference type="Proteomes" id="UP000887540"/>
    </source>
</evidence>
<name>A0A914D6P1_9BILA</name>
<dbReference type="Pfam" id="PF11414">
    <property type="entry name" value="Suppressor_APC"/>
    <property type="match status" value="1"/>
</dbReference>
<dbReference type="InterPro" id="IPR026828">
    <property type="entry name" value="SAPC2_1/2"/>
</dbReference>
<dbReference type="PANTHER" id="PTHR14907:SF2">
    <property type="entry name" value="SUPPRESSOR APC DOMAIN-CONTAINING PROTEIN 2"/>
    <property type="match status" value="1"/>
</dbReference>
<reference evidence="3" key="1">
    <citation type="submission" date="2022-11" db="UniProtKB">
        <authorList>
            <consortium name="WormBaseParasite"/>
        </authorList>
    </citation>
    <scope>IDENTIFICATION</scope>
</reference>
<dbReference type="Proteomes" id="UP000887540">
    <property type="component" value="Unplaced"/>
</dbReference>
<keyword evidence="2" id="KW-1185">Reference proteome</keyword>
<evidence type="ECO:0000256" key="1">
    <source>
        <dbReference type="SAM" id="Coils"/>
    </source>
</evidence>
<dbReference type="AlphaFoldDB" id="A0A914D6P1"/>
<evidence type="ECO:0000313" key="3">
    <source>
        <dbReference type="WBParaSite" id="ACRNAN_scaffold19398.g16195.t1"/>
    </source>
</evidence>
<protein>
    <submittedName>
        <fullName evidence="3">Uncharacterized protein</fullName>
    </submittedName>
</protein>
<accession>A0A914D6P1</accession>
<keyword evidence="1" id="KW-0175">Coiled coil</keyword>
<dbReference type="WBParaSite" id="ACRNAN_scaffold19398.g16195.t1">
    <property type="protein sequence ID" value="ACRNAN_scaffold19398.g16195.t1"/>
    <property type="gene ID" value="ACRNAN_scaffold19398.g16195"/>
</dbReference>
<sequence length="214" mass="24341">AKHEKLLNEEYDLLKKGTETTQKLLEWYEQRLTSLEKRRQMLEKGMVALDSAVHEQKLNFVRAQITELNRRMTALISTSERGFPTHENMQIRNPIAPHPTIVLNGSTGSRSTSDGSLTPPAGISPTTTAQWLHKQNQRLTEELEAKTHLIDQLQRERRLQELRSGQISNGSAPTTRKIYGNPQRPAAFVRPAPHQNDLIHVMPQPPVKVHDTLL</sequence>
<organism evidence="2 3">
    <name type="scientific">Acrobeloides nanus</name>
    <dbReference type="NCBI Taxonomy" id="290746"/>
    <lineage>
        <taxon>Eukaryota</taxon>
        <taxon>Metazoa</taxon>
        <taxon>Ecdysozoa</taxon>
        <taxon>Nematoda</taxon>
        <taxon>Chromadorea</taxon>
        <taxon>Rhabditida</taxon>
        <taxon>Tylenchina</taxon>
        <taxon>Cephalobomorpha</taxon>
        <taxon>Cephaloboidea</taxon>
        <taxon>Cephalobidae</taxon>
        <taxon>Acrobeloides</taxon>
    </lineage>
</organism>
<proteinExistence type="predicted"/>
<dbReference type="PANTHER" id="PTHR14907">
    <property type="entry name" value="FI14130P"/>
    <property type="match status" value="1"/>
</dbReference>
<feature type="coiled-coil region" evidence="1">
    <location>
        <begin position="136"/>
        <end position="163"/>
    </location>
</feature>